<gene>
    <name evidence="2" type="ORF">PFISCL1PPCAC_20525</name>
</gene>
<dbReference type="InterPro" id="IPR005018">
    <property type="entry name" value="DOMON_domain"/>
</dbReference>
<reference evidence="2" key="1">
    <citation type="submission" date="2023-10" db="EMBL/GenBank/DDBJ databases">
        <title>Genome assembly of Pristionchus species.</title>
        <authorList>
            <person name="Yoshida K."/>
            <person name="Sommer R.J."/>
        </authorList>
    </citation>
    <scope>NUCLEOTIDE SEQUENCE</scope>
    <source>
        <strain evidence="2">RS5133</strain>
    </source>
</reference>
<dbReference type="Proteomes" id="UP001432322">
    <property type="component" value="Unassembled WGS sequence"/>
</dbReference>
<accession>A0AAV5WEV6</accession>
<proteinExistence type="predicted"/>
<dbReference type="PANTHER" id="PTHR36516">
    <property type="entry name" value="PROTEIN CBG04168-RELATED"/>
    <property type="match status" value="1"/>
</dbReference>
<dbReference type="PANTHER" id="PTHR36516:SF1">
    <property type="entry name" value="DOMON DOMAIN-CONTAINING PROTEIN"/>
    <property type="match status" value="1"/>
</dbReference>
<evidence type="ECO:0000313" key="3">
    <source>
        <dbReference type="Proteomes" id="UP001432322"/>
    </source>
</evidence>
<feature type="domain" description="DOMON" evidence="1">
    <location>
        <begin position="58"/>
        <end position="175"/>
    </location>
</feature>
<organism evidence="2 3">
    <name type="scientific">Pristionchus fissidentatus</name>
    <dbReference type="NCBI Taxonomy" id="1538716"/>
    <lineage>
        <taxon>Eukaryota</taxon>
        <taxon>Metazoa</taxon>
        <taxon>Ecdysozoa</taxon>
        <taxon>Nematoda</taxon>
        <taxon>Chromadorea</taxon>
        <taxon>Rhabditida</taxon>
        <taxon>Rhabditina</taxon>
        <taxon>Diplogasteromorpha</taxon>
        <taxon>Diplogasteroidea</taxon>
        <taxon>Neodiplogasteridae</taxon>
        <taxon>Pristionchus</taxon>
    </lineage>
</organism>
<name>A0AAV5WEV6_9BILA</name>
<dbReference type="CDD" id="cd09631">
    <property type="entry name" value="DOMON_DOH"/>
    <property type="match status" value="1"/>
</dbReference>
<keyword evidence="3" id="KW-1185">Reference proteome</keyword>
<dbReference type="InterPro" id="IPR045266">
    <property type="entry name" value="DOH_DOMON"/>
</dbReference>
<sequence>SPYYRLSVPLACDRANLRIFLPSIYFIDRYLQIGYSMLRLALCLALPAIALASCTIRDGDGVTARIKMRNGELDIDVQNSKQQSGEWTAVAFGDDMSDLEIYLVELKGTSVHAQSGFSKGYEPPTMDGSGSMKLLDSSYTGGTTHARFTRELAGTGPRKHALGSCATVSLAYGAMEGTGIGPHYERPNQTKVCFADCK</sequence>
<protein>
    <recommendedName>
        <fullName evidence="1">DOMON domain-containing protein</fullName>
    </recommendedName>
</protein>
<dbReference type="Pfam" id="PF03351">
    <property type="entry name" value="DOMON"/>
    <property type="match status" value="1"/>
</dbReference>
<dbReference type="SMART" id="SM00664">
    <property type="entry name" value="DoH"/>
    <property type="match status" value="1"/>
</dbReference>
<dbReference type="AlphaFoldDB" id="A0AAV5WEV6"/>
<evidence type="ECO:0000313" key="2">
    <source>
        <dbReference type="EMBL" id="GMT29228.1"/>
    </source>
</evidence>
<comment type="caution">
    <text evidence="2">The sequence shown here is derived from an EMBL/GenBank/DDBJ whole genome shotgun (WGS) entry which is preliminary data.</text>
</comment>
<dbReference type="EMBL" id="BTSY01000005">
    <property type="protein sequence ID" value="GMT29228.1"/>
    <property type="molecule type" value="Genomic_DNA"/>
</dbReference>
<dbReference type="SUPFAM" id="SSF49344">
    <property type="entry name" value="CBD9-like"/>
    <property type="match status" value="1"/>
</dbReference>
<feature type="non-terminal residue" evidence="2">
    <location>
        <position position="1"/>
    </location>
</feature>
<dbReference type="PROSITE" id="PS50836">
    <property type="entry name" value="DOMON"/>
    <property type="match status" value="1"/>
</dbReference>
<evidence type="ECO:0000259" key="1">
    <source>
        <dbReference type="PROSITE" id="PS50836"/>
    </source>
</evidence>